<proteinExistence type="predicted"/>
<feature type="non-terminal residue" evidence="1">
    <location>
        <position position="1"/>
    </location>
</feature>
<organism evidence="1 2">
    <name type="scientific">Racocetra persica</name>
    <dbReference type="NCBI Taxonomy" id="160502"/>
    <lineage>
        <taxon>Eukaryota</taxon>
        <taxon>Fungi</taxon>
        <taxon>Fungi incertae sedis</taxon>
        <taxon>Mucoromycota</taxon>
        <taxon>Glomeromycotina</taxon>
        <taxon>Glomeromycetes</taxon>
        <taxon>Diversisporales</taxon>
        <taxon>Gigasporaceae</taxon>
        <taxon>Racocetra</taxon>
    </lineage>
</organism>
<dbReference type="Proteomes" id="UP000789920">
    <property type="component" value="Unassembled WGS sequence"/>
</dbReference>
<sequence length="165" mass="18294">QQYSKTEIEAALNVLETSLLQFEEDGIQKKDIQTYLSELGLSVLFPKSAKRLVVNNIPSGKVDALDERAQSIGFYFTPTPTRYKTSKSQIYGASDCTSICMYNDHQCLNQAGGHFLKYKSRVEVHFDVTADIVTEALFSGRPVTAMSQPLATYLNGISEASPKID</sequence>
<dbReference type="EMBL" id="CAJVQC010032550">
    <property type="protein sequence ID" value="CAG8751431.1"/>
    <property type="molecule type" value="Genomic_DNA"/>
</dbReference>
<accession>A0ACA9QGX8</accession>
<evidence type="ECO:0000313" key="1">
    <source>
        <dbReference type="EMBL" id="CAG8751431.1"/>
    </source>
</evidence>
<gene>
    <name evidence="1" type="ORF">RPERSI_LOCUS14225</name>
</gene>
<keyword evidence="2" id="KW-1185">Reference proteome</keyword>
<comment type="caution">
    <text evidence="1">The sequence shown here is derived from an EMBL/GenBank/DDBJ whole genome shotgun (WGS) entry which is preliminary data.</text>
</comment>
<evidence type="ECO:0000313" key="2">
    <source>
        <dbReference type="Proteomes" id="UP000789920"/>
    </source>
</evidence>
<protein>
    <submittedName>
        <fullName evidence="1">10514_t:CDS:1</fullName>
    </submittedName>
</protein>
<name>A0ACA9QGX8_9GLOM</name>
<reference evidence="1" key="1">
    <citation type="submission" date="2021-06" db="EMBL/GenBank/DDBJ databases">
        <authorList>
            <person name="Kallberg Y."/>
            <person name="Tangrot J."/>
            <person name="Rosling A."/>
        </authorList>
    </citation>
    <scope>NUCLEOTIDE SEQUENCE</scope>
    <source>
        <strain evidence="1">MA461A</strain>
    </source>
</reference>